<reference evidence="16 17" key="1">
    <citation type="submission" date="2016-09" db="EMBL/GenBank/DDBJ databases">
        <title>Extensive genetic diversity and differential bi-allelic expression allows diatom success in the polar Southern Ocean.</title>
        <authorList>
            <consortium name="DOE Joint Genome Institute"/>
            <person name="Mock T."/>
            <person name="Otillar R.P."/>
            <person name="Strauss J."/>
            <person name="Dupont C."/>
            <person name="Frickenhaus S."/>
            <person name="Maumus F."/>
            <person name="Mcmullan M."/>
            <person name="Sanges R."/>
            <person name="Schmutz J."/>
            <person name="Toseland A."/>
            <person name="Valas R."/>
            <person name="Veluchamy A."/>
            <person name="Ward B.J."/>
            <person name="Allen A."/>
            <person name="Barry K."/>
            <person name="Falciatore A."/>
            <person name="Ferrante M."/>
            <person name="Fortunato A.E."/>
            <person name="Gloeckner G."/>
            <person name="Gruber A."/>
            <person name="Hipkin R."/>
            <person name="Janech M."/>
            <person name="Kroth P."/>
            <person name="Leese F."/>
            <person name="Lindquist E."/>
            <person name="Lyon B.R."/>
            <person name="Martin J."/>
            <person name="Mayer C."/>
            <person name="Parker M."/>
            <person name="Quesneville H."/>
            <person name="Raymond J."/>
            <person name="Uhlig C."/>
            <person name="Valentin K.U."/>
            <person name="Worden A.Z."/>
            <person name="Armbrust E.V."/>
            <person name="Bowler C."/>
            <person name="Green B."/>
            <person name="Moulton V."/>
            <person name="Van Oosterhout C."/>
            <person name="Grigoriev I."/>
        </authorList>
    </citation>
    <scope>NUCLEOTIDE SEQUENCE [LARGE SCALE GENOMIC DNA]</scope>
    <source>
        <strain evidence="16 17">CCMP1102</strain>
    </source>
</reference>
<keyword evidence="7 11" id="KW-0210">Decarboxylase</keyword>
<dbReference type="EC" id="4.1.1.37" evidence="6 11"/>
<dbReference type="PROSITE" id="PS00906">
    <property type="entry name" value="UROD_1"/>
    <property type="match status" value="1"/>
</dbReference>
<dbReference type="SUPFAM" id="SSF51726">
    <property type="entry name" value="UROD/MetE-like"/>
    <property type="match status" value="1"/>
</dbReference>
<organism evidence="16 17">
    <name type="scientific">Fragilariopsis cylindrus CCMP1102</name>
    <dbReference type="NCBI Taxonomy" id="635003"/>
    <lineage>
        <taxon>Eukaryota</taxon>
        <taxon>Sar</taxon>
        <taxon>Stramenopiles</taxon>
        <taxon>Ochrophyta</taxon>
        <taxon>Bacillariophyta</taxon>
        <taxon>Bacillariophyceae</taxon>
        <taxon>Bacillariophycidae</taxon>
        <taxon>Bacillariales</taxon>
        <taxon>Bacillariaceae</taxon>
        <taxon>Fragilariopsis</taxon>
    </lineage>
</organism>
<protein>
    <recommendedName>
        <fullName evidence="6 11">Uroporphyrinogen decarboxylase</fullName>
        <ecNumber evidence="6 11">4.1.1.37</ecNumber>
    </recommendedName>
</protein>
<evidence type="ECO:0000256" key="5">
    <source>
        <dbReference type="ARBA" id="ARBA00011738"/>
    </source>
</evidence>
<evidence type="ECO:0000256" key="10">
    <source>
        <dbReference type="ARBA" id="ARBA00048033"/>
    </source>
</evidence>
<sequence length="382" mass="42677">MLRRIALFLLVSSTGTGASSSSSSPLLLSVARGETVDRVPVWMMRQAGRHMNVYRDLVKKYPTFRQRSETPDVSRTISLQPLDRYGVDGVILFSDILTPLPAMGIDFDISEGGKIKIVPIQTREALEKRLRRVSKIDFRRECNFVGAVLEELSRGLVQSSPETTLIGFVGLPFTLASYLVEGKTGVGDNFPNIRKLMEENPDVLHAMLSLLADNIIHYACYQIESGAQIIQVFDSWAGHIDDEYYGLFCEPYQRRVVQGMKQQHPDTPIIIYMAPGPYSSGGRRLKALAETGVDIVSVDHTIDLSIARELLSDYDSVGLQGNLDPQLLRDGPMDEIRSRTLTILENIRGRKKCILNLGHGILPDTPEIHAECFVKTVQSFRN</sequence>
<accession>A0A1E7FQJ2</accession>
<evidence type="ECO:0000256" key="2">
    <source>
        <dbReference type="ARBA" id="ARBA00004229"/>
    </source>
</evidence>
<comment type="pathway">
    <text evidence="3 11">Porphyrin-containing compound metabolism; protoporphyrin-IX biosynthesis; coproporphyrinogen-III from 5-aminolevulinate: step 4/4.</text>
</comment>
<keyword evidence="13" id="KW-0732">Signal</keyword>
<comment type="similarity">
    <text evidence="4 12">Belongs to the uroporphyrinogen decarboxylase family.</text>
</comment>
<dbReference type="FunFam" id="3.20.20.210:FF:000006">
    <property type="entry name" value="Uroporphyrinogen decarboxylase"/>
    <property type="match status" value="1"/>
</dbReference>
<proteinExistence type="inferred from homology"/>
<keyword evidence="9 11" id="KW-0627">Porphyrin biosynthesis</keyword>
<evidence type="ECO:0000256" key="6">
    <source>
        <dbReference type="ARBA" id="ARBA00012288"/>
    </source>
</evidence>
<comment type="subcellular location">
    <subcellularLocation>
        <location evidence="2">Plastid</location>
        <location evidence="2">Chloroplast</location>
    </subcellularLocation>
</comment>
<evidence type="ECO:0000256" key="8">
    <source>
        <dbReference type="ARBA" id="ARBA00023239"/>
    </source>
</evidence>
<evidence type="ECO:0000256" key="7">
    <source>
        <dbReference type="ARBA" id="ARBA00022793"/>
    </source>
</evidence>
<dbReference type="KEGG" id="fcy:FRACYDRAFT_224546"/>
<dbReference type="OrthoDB" id="339900at2759"/>
<dbReference type="Proteomes" id="UP000095751">
    <property type="component" value="Unassembled WGS sequence"/>
</dbReference>
<dbReference type="InterPro" id="IPR000257">
    <property type="entry name" value="Uroporphyrinogen_deCOase"/>
</dbReference>
<evidence type="ECO:0000256" key="9">
    <source>
        <dbReference type="ARBA" id="ARBA00023244"/>
    </source>
</evidence>
<evidence type="ECO:0000256" key="3">
    <source>
        <dbReference type="ARBA" id="ARBA00004804"/>
    </source>
</evidence>
<feature type="domain" description="Uroporphyrinogen decarboxylase (URO-D)" evidence="15">
    <location>
        <begin position="166"/>
        <end position="182"/>
    </location>
</feature>
<dbReference type="GO" id="GO:0009507">
    <property type="term" value="C:chloroplast"/>
    <property type="evidence" value="ECO:0007669"/>
    <property type="project" value="UniProtKB-SubCell"/>
</dbReference>
<comment type="function">
    <text evidence="1">Catalyzes the decarboxylation of four acetate groups of uroporphyrinogen-III to yield coproporphyrinogen-III.</text>
</comment>
<evidence type="ECO:0000256" key="12">
    <source>
        <dbReference type="RuleBase" id="RU004169"/>
    </source>
</evidence>
<dbReference type="InterPro" id="IPR038071">
    <property type="entry name" value="UROD/MetE-like_sf"/>
</dbReference>
<dbReference type="InParanoid" id="A0A1E7FQJ2"/>
<comment type="subunit">
    <text evidence="5">Homodimer.</text>
</comment>
<dbReference type="GO" id="GO:0004853">
    <property type="term" value="F:uroporphyrinogen decarboxylase activity"/>
    <property type="evidence" value="ECO:0007669"/>
    <property type="project" value="UniProtKB-EC"/>
</dbReference>
<keyword evidence="8 11" id="KW-0456">Lyase</keyword>
<dbReference type="AlphaFoldDB" id="A0A1E7FQJ2"/>
<dbReference type="Pfam" id="PF01208">
    <property type="entry name" value="URO-D"/>
    <property type="match status" value="1"/>
</dbReference>
<evidence type="ECO:0000313" key="17">
    <source>
        <dbReference type="Proteomes" id="UP000095751"/>
    </source>
</evidence>
<dbReference type="PROSITE" id="PS00907">
    <property type="entry name" value="UROD_2"/>
    <property type="match status" value="1"/>
</dbReference>
<dbReference type="NCBIfam" id="TIGR01464">
    <property type="entry name" value="hemE"/>
    <property type="match status" value="1"/>
</dbReference>
<evidence type="ECO:0000256" key="1">
    <source>
        <dbReference type="ARBA" id="ARBA00002448"/>
    </source>
</evidence>
<dbReference type="PANTHER" id="PTHR21091:SF169">
    <property type="entry name" value="UROPORPHYRINOGEN DECARBOXYLASE"/>
    <property type="match status" value="1"/>
</dbReference>
<dbReference type="PANTHER" id="PTHR21091">
    <property type="entry name" value="METHYLTETRAHYDROFOLATE:HOMOCYSTEINE METHYLTRANSFERASE RELATED"/>
    <property type="match status" value="1"/>
</dbReference>
<dbReference type="GO" id="GO:0006782">
    <property type="term" value="P:protoporphyrinogen IX biosynthetic process"/>
    <property type="evidence" value="ECO:0007669"/>
    <property type="project" value="UniProtKB-UniPathway"/>
</dbReference>
<dbReference type="EMBL" id="KV784355">
    <property type="protein sequence ID" value="OEU20384.1"/>
    <property type="molecule type" value="Genomic_DNA"/>
</dbReference>
<evidence type="ECO:0000313" key="16">
    <source>
        <dbReference type="EMBL" id="OEU20384.1"/>
    </source>
</evidence>
<dbReference type="UniPathway" id="UPA00251">
    <property type="reaction ID" value="UER00321"/>
</dbReference>
<comment type="catalytic activity">
    <reaction evidence="10 11">
        <text>uroporphyrinogen III + 4 H(+) = coproporphyrinogen III + 4 CO2</text>
        <dbReference type="Rhea" id="RHEA:19865"/>
        <dbReference type="ChEBI" id="CHEBI:15378"/>
        <dbReference type="ChEBI" id="CHEBI:16526"/>
        <dbReference type="ChEBI" id="CHEBI:57308"/>
        <dbReference type="ChEBI" id="CHEBI:57309"/>
        <dbReference type="EC" id="4.1.1.37"/>
    </reaction>
</comment>
<evidence type="ECO:0000259" key="14">
    <source>
        <dbReference type="PROSITE" id="PS00906"/>
    </source>
</evidence>
<evidence type="ECO:0000256" key="11">
    <source>
        <dbReference type="RuleBase" id="RU000554"/>
    </source>
</evidence>
<evidence type="ECO:0000259" key="15">
    <source>
        <dbReference type="PROSITE" id="PS00907"/>
    </source>
</evidence>
<evidence type="ECO:0000256" key="4">
    <source>
        <dbReference type="ARBA" id="ARBA00009935"/>
    </source>
</evidence>
<evidence type="ECO:0000256" key="13">
    <source>
        <dbReference type="SAM" id="SignalP"/>
    </source>
</evidence>
<dbReference type="FunCoup" id="A0A1E7FQJ2">
    <property type="interactions" value="377"/>
</dbReference>
<dbReference type="Gene3D" id="3.20.20.210">
    <property type="match status" value="1"/>
</dbReference>
<feature type="chain" id="PRO_5009193419" description="Uroporphyrinogen decarboxylase" evidence="13">
    <location>
        <begin position="19"/>
        <end position="382"/>
    </location>
</feature>
<feature type="signal peptide" evidence="13">
    <location>
        <begin position="1"/>
        <end position="18"/>
    </location>
</feature>
<gene>
    <name evidence="16" type="primary">UROD3</name>
    <name evidence="16" type="ORF">FRACYDRAFT_224546</name>
</gene>
<dbReference type="InterPro" id="IPR006361">
    <property type="entry name" value="Uroporphyrinogen_deCO2ase_HemE"/>
</dbReference>
<name>A0A1E7FQJ2_9STRA</name>
<keyword evidence="17" id="KW-1185">Reference proteome</keyword>
<feature type="domain" description="Uroporphyrinogen decarboxylase (URO-D)" evidence="14">
    <location>
        <begin position="40"/>
        <end position="49"/>
    </location>
</feature>